<evidence type="ECO:0000313" key="1">
    <source>
        <dbReference type="Proteomes" id="UP000492821"/>
    </source>
</evidence>
<keyword evidence="1" id="KW-1185">Reference proteome</keyword>
<protein>
    <submittedName>
        <fullName evidence="2">NUC173 domain-containing protein</fullName>
    </submittedName>
</protein>
<reference evidence="1" key="1">
    <citation type="journal article" date="2013" name="Genetics">
        <title>The draft genome and transcriptome of Panagrellus redivivus are shaped by the harsh demands of a free-living lifestyle.</title>
        <authorList>
            <person name="Srinivasan J."/>
            <person name="Dillman A.R."/>
            <person name="Macchietto M.G."/>
            <person name="Heikkinen L."/>
            <person name="Lakso M."/>
            <person name="Fracchia K.M."/>
            <person name="Antoshechkin I."/>
            <person name="Mortazavi A."/>
            <person name="Wong G."/>
            <person name="Sternberg P.W."/>
        </authorList>
    </citation>
    <scope>NUCLEOTIDE SEQUENCE [LARGE SCALE GENOMIC DNA]</scope>
    <source>
        <strain evidence="1">MT8872</strain>
    </source>
</reference>
<dbReference type="WBParaSite" id="Pan_g7514.t1">
    <property type="protein sequence ID" value="Pan_g7514.t1"/>
    <property type="gene ID" value="Pan_g7514"/>
</dbReference>
<dbReference type="Proteomes" id="UP000492821">
    <property type="component" value="Unassembled WGS sequence"/>
</dbReference>
<name>A0A7E4W6F0_PANRE</name>
<sequence length="451" mass="50292">MAAEECVDDFTLQLSSYSDFRRTAKMAVGNPGPSENEFVFYVNLLVKCVKTRSVDATSLDKLVSDVGSFWVDSSGKNSTRITRYCLFLSALSASTNFPSISTQMKALADTTVSTPCIWMLFLALPKINSKEWPKSLEIMKKLISNIPELDRSDLLDALQDLLSDTKNGHILTLFPLPWVMDLPPVLAHRFFTIIKDLPDEIKNYLKTLVSRLSTNKVDIGIVSYVAAIQLGLSKFDFWKELGESRLKETNMLGDLAMGVCESVSSISRDNVGIVCGMATFLGIVKAGDTKADAAIRRVLDLLRPNKENEATKIPAIDALLDFVRSSKDDVIDAVYDLAIIARVAGIISTMPHEQRLEPLRSCVKILCQTDYSRWCKLKISHNNCPNIRLINSVIKPFLVQHDFGSSEANCNNRKAMLTEVSRIKLPEQQNAMPFFKNFFAGVNSAIEKMQL</sequence>
<organism evidence="1 2">
    <name type="scientific">Panagrellus redivivus</name>
    <name type="common">Microworm</name>
    <dbReference type="NCBI Taxonomy" id="6233"/>
    <lineage>
        <taxon>Eukaryota</taxon>
        <taxon>Metazoa</taxon>
        <taxon>Ecdysozoa</taxon>
        <taxon>Nematoda</taxon>
        <taxon>Chromadorea</taxon>
        <taxon>Rhabditida</taxon>
        <taxon>Tylenchina</taxon>
        <taxon>Panagrolaimomorpha</taxon>
        <taxon>Panagrolaimoidea</taxon>
        <taxon>Panagrolaimidae</taxon>
        <taxon>Panagrellus</taxon>
    </lineage>
</organism>
<evidence type="ECO:0000313" key="2">
    <source>
        <dbReference type="WBParaSite" id="Pan_g7514.t1"/>
    </source>
</evidence>
<proteinExistence type="predicted"/>
<reference evidence="2" key="2">
    <citation type="submission" date="2020-10" db="UniProtKB">
        <authorList>
            <consortium name="WormBaseParasite"/>
        </authorList>
    </citation>
    <scope>IDENTIFICATION</scope>
</reference>
<dbReference type="AlphaFoldDB" id="A0A7E4W6F0"/>
<accession>A0A7E4W6F0</accession>